<name>A0ABW4BKZ6_9LACO</name>
<organism evidence="1 2">
    <name type="scientific">Lapidilactobacillus gannanensis</name>
    <dbReference type="NCBI Taxonomy" id="2486002"/>
    <lineage>
        <taxon>Bacteria</taxon>
        <taxon>Bacillati</taxon>
        <taxon>Bacillota</taxon>
        <taxon>Bacilli</taxon>
        <taxon>Lactobacillales</taxon>
        <taxon>Lactobacillaceae</taxon>
        <taxon>Lapidilactobacillus</taxon>
    </lineage>
</organism>
<proteinExistence type="predicted"/>
<evidence type="ECO:0000313" key="1">
    <source>
        <dbReference type="EMBL" id="MFD1410333.1"/>
    </source>
</evidence>
<dbReference type="Proteomes" id="UP001597191">
    <property type="component" value="Unassembled WGS sequence"/>
</dbReference>
<evidence type="ECO:0008006" key="3">
    <source>
        <dbReference type="Google" id="ProtNLM"/>
    </source>
</evidence>
<dbReference type="EMBL" id="JBHTOH010000014">
    <property type="protein sequence ID" value="MFD1410333.1"/>
    <property type="molecule type" value="Genomic_DNA"/>
</dbReference>
<evidence type="ECO:0000313" key="2">
    <source>
        <dbReference type="Proteomes" id="UP001597191"/>
    </source>
</evidence>
<reference evidence="2" key="1">
    <citation type="journal article" date="2019" name="Int. J. Syst. Evol. Microbiol.">
        <title>The Global Catalogue of Microorganisms (GCM) 10K type strain sequencing project: providing services to taxonomists for standard genome sequencing and annotation.</title>
        <authorList>
            <consortium name="The Broad Institute Genomics Platform"/>
            <consortium name="The Broad Institute Genome Sequencing Center for Infectious Disease"/>
            <person name="Wu L."/>
            <person name="Ma J."/>
        </authorList>
    </citation>
    <scope>NUCLEOTIDE SEQUENCE [LARGE SCALE GENOMIC DNA]</scope>
    <source>
        <strain evidence="2">CCM 8937</strain>
    </source>
</reference>
<protein>
    <recommendedName>
        <fullName evidence="3">Type VII secretion effector</fullName>
    </recommendedName>
</protein>
<keyword evidence="2" id="KW-1185">Reference proteome</keyword>
<sequence>MSSSKISSDTNVAAQAIAKLRQIQVSNFKSQQVAFNYTRGISGMSHANQVTSKIYQTTTSLVTATKLQADNFFNISQTNEQRDAQDAHMLSGG</sequence>
<accession>A0ABW4BKZ6</accession>
<gene>
    <name evidence="1" type="ORF">ACFQ4R_01675</name>
</gene>
<dbReference type="RefSeq" id="WP_125646743.1">
    <property type="nucleotide sequence ID" value="NZ_JBHTOH010000014.1"/>
</dbReference>
<comment type="caution">
    <text evidence="1">The sequence shown here is derived from an EMBL/GenBank/DDBJ whole genome shotgun (WGS) entry which is preliminary data.</text>
</comment>